<dbReference type="Proteomes" id="UP000029227">
    <property type="component" value="Unassembled WGS sequence"/>
</dbReference>
<evidence type="ECO:0000313" key="2">
    <source>
        <dbReference type="Proteomes" id="UP000029227"/>
    </source>
</evidence>
<reference evidence="1 2" key="1">
    <citation type="journal article" date="2014" name="Genome Announc.">
        <title>Draft Genome Sequences of Two Vibrionaceae Species, Vibrio ponticus C121 and Photobacterium aphoticum C119, Isolated as Coral Reef Microbiota.</title>
        <authorList>
            <person name="Al-saari N."/>
            <person name="Meirelles P.M."/>
            <person name="Mino S."/>
            <person name="Suda W."/>
            <person name="Oshima K."/>
            <person name="Hattori M."/>
            <person name="Ohkuma M."/>
            <person name="Thompson F.L."/>
            <person name="Gomez-Gil B."/>
            <person name="Sawabe T."/>
            <person name="Sawabe T."/>
        </authorList>
    </citation>
    <scope>NUCLEOTIDE SEQUENCE [LARGE SCALE GENOMIC DNA]</scope>
    <source>
        <strain evidence="1 2">JCM 19237</strain>
    </source>
</reference>
<evidence type="ECO:0000313" key="1">
    <source>
        <dbReference type="EMBL" id="GAL04564.1"/>
    </source>
</evidence>
<dbReference type="AlphaFoldDB" id="A0A090QRX2"/>
<gene>
    <name evidence="1" type="ORF">JCM19237_1236</name>
</gene>
<sequence>MEGDTLFRLETTQLLGGTYYNYDVVYCEAWRFKDGLVFLPPPTTKPTAH</sequence>
<dbReference type="EMBL" id="BBMN01000004">
    <property type="protein sequence ID" value="GAL04564.1"/>
    <property type="molecule type" value="Genomic_DNA"/>
</dbReference>
<name>A0A090QRX2_9GAMM</name>
<accession>A0A090QRX2</accession>
<proteinExistence type="predicted"/>
<organism evidence="1 2">
    <name type="scientific">Photobacterium aphoticum</name>
    <dbReference type="NCBI Taxonomy" id="754436"/>
    <lineage>
        <taxon>Bacteria</taxon>
        <taxon>Pseudomonadati</taxon>
        <taxon>Pseudomonadota</taxon>
        <taxon>Gammaproteobacteria</taxon>
        <taxon>Vibrionales</taxon>
        <taxon>Vibrionaceae</taxon>
        <taxon>Photobacterium</taxon>
    </lineage>
</organism>
<protein>
    <submittedName>
        <fullName evidence="1">Uncharacterized protein</fullName>
    </submittedName>
</protein>
<comment type="caution">
    <text evidence="1">The sequence shown here is derived from an EMBL/GenBank/DDBJ whole genome shotgun (WGS) entry which is preliminary data.</text>
</comment>